<evidence type="ECO:0000256" key="2">
    <source>
        <dbReference type="SAM" id="Phobius"/>
    </source>
</evidence>
<keyword evidence="2" id="KW-1133">Transmembrane helix</keyword>
<keyword evidence="5" id="KW-1185">Reference proteome</keyword>
<dbReference type="PANTHER" id="PTHR10579:SF43">
    <property type="entry name" value="ZINC FINGER (C3HC4-TYPE RING FINGER) FAMILY PROTEIN"/>
    <property type="match status" value="1"/>
</dbReference>
<gene>
    <name evidence="4" type="ORF">BN381_80017</name>
</gene>
<dbReference type="Pfam" id="PF13519">
    <property type="entry name" value="VWA_2"/>
    <property type="match status" value="1"/>
</dbReference>
<dbReference type="SMART" id="SM00327">
    <property type="entry name" value="VWA"/>
    <property type="match status" value="1"/>
</dbReference>
<evidence type="ECO:0000313" key="5">
    <source>
        <dbReference type="Proteomes" id="UP000018291"/>
    </source>
</evidence>
<dbReference type="InterPro" id="IPR002035">
    <property type="entry name" value="VWF_A"/>
</dbReference>
<dbReference type="eggNOG" id="COG2304">
    <property type="taxonomic scope" value="Bacteria"/>
</dbReference>
<proteinExistence type="predicted"/>
<dbReference type="PROSITE" id="PS50234">
    <property type="entry name" value="VWFA"/>
    <property type="match status" value="1"/>
</dbReference>
<protein>
    <recommendedName>
        <fullName evidence="3">VWFA domain-containing protein</fullName>
    </recommendedName>
</protein>
<sequence length="558" mass="60263">MGVGRVNMRRTRRPRDAKATAARLADVLRSALGAVLLITTSCAAAPPAQIRGGARLELLGEAIPSSIDELFTLFGVDKVSADFVVVVDTSGSMSQGPTPPYPAVLKAFLSLVESIPDGDNLSVLTFDGSPNLSFQGKISDKSRNKAKDALPATATGEGTDIGSALDATLRRLERADSADVQTVIFLTDGQHVPAPGSAFPTTSGPEWDQLRVRADQARRGHDTQVLGIGLGEQGAGGIELLRQVFGNPEINSLPPDQLADFFRESVRRSQLARLATLVDKELANPVTVESKGSMPLEPTMDVDVVVHSNLKKLPVDLSVSGVTATNADGDQIDAELIGAKKSQIGPGGSETVNVRIEPPVKNPGFKVPPVTEQAKFTIQLNATYQVLPKDLLARVSGTATSGEVQGQHSVDAIRTYGRSVREILTLLAMVLLTLLVLAWLYRRFLQLPKLVGVFVVDSAAAPEKSVIQLKGKHHRITAKDVPGAGGAKIELFTRRGKPKRVFARVDTPPFFEVEDRRRERVVPEETEIRVNRYRLGGGRMKYWPKEPERTSDSNDHPR</sequence>
<dbReference type="CDD" id="cd00198">
    <property type="entry name" value="vWFA"/>
    <property type="match status" value="1"/>
</dbReference>
<dbReference type="HOGENOM" id="CLU_522647_0_0_11"/>
<dbReference type="EMBL" id="CANL01000078">
    <property type="protein sequence ID" value="CCM65487.1"/>
    <property type="molecule type" value="Genomic_DNA"/>
</dbReference>
<name>R4Z7G9_9ACTN</name>
<dbReference type="Proteomes" id="UP000018291">
    <property type="component" value="Unassembled WGS sequence"/>
</dbReference>
<evidence type="ECO:0000259" key="3">
    <source>
        <dbReference type="PROSITE" id="PS50234"/>
    </source>
</evidence>
<feature type="region of interest" description="Disordered" evidence="1">
    <location>
        <begin position="137"/>
        <end position="157"/>
    </location>
</feature>
<organism evidence="4 5">
    <name type="scientific">Candidatus Neomicrothrix parvicella RN1</name>
    <dbReference type="NCBI Taxonomy" id="1229780"/>
    <lineage>
        <taxon>Bacteria</taxon>
        <taxon>Bacillati</taxon>
        <taxon>Actinomycetota</taxon>
        <taxon>Acidimicrobiia</taxon>
        <taxon>Acidimicrobiales</taxon>
        <taxon>Microthrixaceae</taxon>
        <taxon>Candidatus Neomicrothrix</taxon>
    </lineage>
</organism>
<dbReference type="SUPFAM" id="SSF53300">
    <property type="entry name" value="vWA-like"/>
    <property type="match status" value="1"/>
</dbReference>
<evidence type="ECO:0000313" key="4">
    <source>
        <dbReference type="EMBL" id="CCM65487.1"/>
    </source>
</evidence>
<dbReference type="AlphaFoldDB" id="R4Z7G9"/>
<accession>R4Z7G9</accession>
<keyword evidence="2" id="KW-0812">Transmembrane</keyword>
<feature type="transmembrane region" description="Helical" evidence="2">
    <location>
        <begin position="423"/>
        <end position="441"/>
    </location>
</feature>
<dbReference type="OrthoDB" id="3336142at2"/>
<comment type="caution">
    <text evidence="4">The sequence shown here is derived from an EMBL/GenBank/DDBJ whole genome shotgun (WGS) entry which is preliminary data.</text>
</comment>
<dbReference type="InterPro" id="IPR051266">
    <property type="entry name" value="CLCR"/>
</dbReference>
<evidence type="ECO:0000256" key="1">
    <source>
        <dbReference type="SAM" id="MobiDB-lite"/>
    </source>
</evidence>
<reference evidence="4 5" key="1">
    <citation type="journal article" date="2013" name="ISME J.">
        <title>Metabolic model for the filamentous 'Candidatus Microthrix parvicella' based on genomic and metagenomic analyses.</title>
        <authorList>
            <person name="Jon McIlroy S."/>
            <person name="Kristiansen R."/>
            <person name="Albertsen M."/>
            <person name="Michael Karst S."/>
            <person name="Rossetti S."/>
            <person name="Lund Nielsen J."/>
            <person name="Tandoi V."/>
            <person name="James Seviour R."/>
            <person name="Nielsen P.H."/>
        </authorList>
    </citation>
    <scope>NUCLEOTIDE SEQUENCE [LARGE SCALE GENOMIC DNA]</scope>
    <source>
        <strain evidence="4 5">RN1</strain>
    </source>
</reference>
<feature type="domain" description="VWFA" evidence="3">
    <location>
        <begin position="82"/>
        <end position="278"/>
    </location>
</feature>
<dbReference type="PANTHER" id="PTHR10579">
    <property type="entry name" value="CALCIUM-ACTIVATED CHLORIDE CHANNEL REGULATOR"/>
    <property type="match status" value="1"/>
</dbReference>
<keyword evidence="2" id="KW-0472">Membrane</keyword>
<dbReference type="Gene3D" id="3.40.50.410">
    <property type="entry name" value="von Willebrand factor, type A domain"/>
    <property type="match status" value="1"/>
</dbReference>
<feature type="compositionally biased region" description="Basic and acidic residues" evidence="1">
    <location>
        <begin position="138"/>
        <end position="148"/>
    </location>
</feature>
<dbReference type="InterPro" id="IPR036465">
    <property type="entry name" value="vWFA_dom_sf"/>
</dbReference>
<dbReference type="STRING" id="1229780.BN381_80017"/>